<sequence>MQPQWSHYLSVFLFVHPRKQDNLARKTGRLLVEQNQTRRGDSGMEEHC</sequence>
<evidence type="ECO:0000313" key="1">
    <source>
        <dbReference type="EMBL" id="JAD48701.1"/>
    </source>
</evidence>
<organism evidence="1">
    <name type="scientific">Arundo donax</name>
    <name type="common">Giant reed</name>
    <name type="synonym">Donax arundinaceus</name>
    <dbReference type="NCBI Taxonomy" id="35708"/>
    <lineage>
        <taxon>Eukaryota</taxon>
        <taxon>Viridiplantae</taxon>
        <taxon>Streptophyta</taxon>
        <taxon>Embryophyta</taxon>
        <taxon>Tracheophyta</taxon>
        <taxon>Spermatophyta</taxon>
        <taxon>Magnoliopsida</taxon>
        <taxon>Liliopsida</taxon>
        <taxon>Poales</taxon>
        <taxon>Poaceae</taxon>
        <taxon>PACMAD clade</taxon>
        <taxon>Arundinoideae</taxon>
        <taxon>Arundineae</taxon>
        <taxon>Arundo</taxon>
    </lineage>
</organism>
<reference evidence="1" key="2">
    <citation type="journal article" date="2015" name="Data Brief">
        <title>Shoot transcriptome of the giant reed, Arundo donax.</title>
        <authorList>
            <person name="Barrero R.A."/>
            <person name="Guerrero F.D."/>
            <person name="Moolhuijzen P."/>
            <person name="Goolsby J.A."/>
            <person name="Tidwell J."/>
            <person name="Bellgard S.E."/>
            <person name="Bellgard M.I."/>
        </authorList>
    </citation>
    <scope>NUCLEOTIDE SEQUENCE</scope>
    <source>
        <tissue evidence="1">Shoot tissue taken approximately 20 cm above the soil surface</tissue>
    </source>
</reference>
<accession>A0A0A9AC67</accession>
<protein>
    <submittedName>
        <fullName evidence="1">Uncharacterized protein</fullName>
    </submittedName>
</protein>
<dbReference type="AlphaFoldDB" id="A0A0A9AC67"/>
<proteinExistence type="predicted"/>
<name>A0A0A9AC67_ARUDO</name>
<dbReference type="EMBL" id="GBRH01249194">
    <property type="protein sequence ID" value="JAD48701.1"/>
    <property type="molecule type" value="Transcribed_RNA"/>
</dbReference>
<reference evidence="1" key="1">
    <citation type="submission" date="2014-09" db="EMBL/GenBank/DDBJ databases">
        <authorList>
            <person name="Magalhaes I.L.F."/>
            <person name="Oliveira U."/>
            <person name="Santos F.R."/>
            <person name="Vidigal T.H.D.A."/>
            <person name="Brescovit A.D."/>
            <person name="Santos A.J."/>
        </authorList>
    </citation>
    <scope>NUCLEOTIDE SEQUENCE</scope>
    <source>
        <tissue evidence="1">Shoot tissue taken approximately 20 cm above the soil surface</tissue>
    </source>
</reference>